<feature type="non-terminal residue" evidence="7">
    <location>
        <position position="1"/>
    </location>
</feature>
<dbReference type="Pfam" id="PF00562">
    <property type="entry name" value="RNA_pol_Rpb2_6"/>
    <property type="match status" value="1"/>
</dbReference>
<feature type="domain" description="DNA-directed RNA polymerase subunit 2 hybrid-binding" evidence="6">
    <location>
        <begin position="24"/>
        <end position="334"/>
    </location>
</feature>
<keyword evidence="5" id="KW-0804">Transcription</keyword>
<protein>
    <recommendedName>
        <fullName evidence="1">DNA-directed RNA polymerase</fullName>
        <ecNumber evidence="1">2.7.7.6</ecNumber>
    </recommendedName>
</protein>
<dbReference type="GO" id="GO:0003899">
    <property type="term" value="F:DNA-directed RNA polymerase activity"/>
    <property type="evidence" value="ECO:0007669"/>
    <property type="project" value="UniProtKB-EC"/>
</dbReference>
<feature type="non-terminal residue" evidence="7">
    <location>
        <position position="336"/>
    </location>
</feature>
<keyword evidence="4" id="KW-0548">Nucleotidyltransferase</keyword>
<dbReference type="EC" id="2.7.7.6" evidence="1"/>
<evidence type="ECO:0000256" key="3">
    <source>
        <dbReference type="ARBA" id="ARBA00022679"/>
    </source>
</evidence>
<evidence type="ECO:0000256" key="5">
    <source>
        <dbReference type="ARBA" id="ARBA00023163"/>
    </source>
</evidence>
<evidence type="ECO:0000256" key="2">
    <source>
        <dbReference type="ARBA" id="ARBA00022478"/>
    </source>
</evidence>
<dbReference type="GO" id="GO:0003677">
    <property type="term" value="F:DNA binding"/>
    <property type="evidence" value="ECO:0007669"/>
    <property type="project" value="InterPro"/>
</dbReference>
<dbReference type="Gene3D" id="2.40.270.10">
    <property type="entry name" value="DNA-directed RNA polymerase, subunit 2, domain 6"/>
    <property type="match status" value="1"/>
</dbReference>
<dbReference type="PANTHER" id="PTHR20856">
    <property type="entry name" value="DNA-DIRECTED RNA POLYMERASE I SUBUNIT 2"/>
    <property type="match status" value="1"/>
</dbReference>
<dbReference type="Gene3D" id="2.40.50.150">
    <property type="match status" value="1"/>
</dbReference>
<evidence type="ECO:0000256" key="4">
    <source>
        <dbReference type="ARBA" id="ARBA00022695"/>
    </source>
</evidence>
<dbReference type="InterPro" id="IPR015712">
    <property type="entry name" value="DNA-dir_RNA_pol_su2"/>
</dbReference>
<keyword evidence="2" id="KW-0240">DNA-directed RNA polymerase</keyword>
<gene>
    <name evidence="7" type="ORF">S12H4_17920</name>
</gene>
<evidence type="ECO:0000313" key="7">
    <source>
        <dbReference type="EMBL" id="GAI87415.1"/>
    </source>
</evidence>
<dbReference type="InterPro" id="IPR014724">
    <property type="entry name" value="RNA_pol_RPB2_OB-fold"/>
</dbReference>
<sequence>RKTYISKKITHIEIDPSVILSMMANQVIFPSTNPYPRNAFSCGQSKQAVSMFHTNFQNRMDKSALLLNYGQNPIVRSRYYGPITNDKHPYGINAIVAIACYTGYNVEDAVIMNRAALERGLFRTTYFNVYESTEEEAKVGGSEIKSQFMDIENHDVIGLKPGYDYSHLDPESGLIKENTEVNDKTILIGKAANSLTSGEIYVDESVAAKKGQLGHVDKSFITETENGLRLAKIRIRHDRIPAIGDKFCSRAGQKGTIGIVLDEKDMPFNKEGLRPDIIVNPHALPSRMTIGHLVEVLTAKACVLNGALGDCTAFINQGPKNEEFGNLLVREGFSST</sequence>
<dbReference type="SUPFAM" id="SSF64484">
    <property type="entry name" value="beta and beta-prime subunits of DNA dependent RNA-polymerase"/>
    <property type="match status" value="1"/>
</dbReference>
<dbReference type="InterPro" id="IPR007120">
    <property type="entry name" value="DNA-dir_RNAP_su2_dom"/>
</dbReference>
<name>X1TIL1_9ZZZZ</name>
<dbReference type="GO" id="GO:0000428">
    <property type="term" value="C:DNA-directed RNA polymerase complex"/>
    <property type="evidence" value="ECO:0007669"/>
    <property type="project" value="UniProtKB-KW"/>
</dbReference>
<dbReference type="GO" id="GO:0032549">
    <property type="term" value="F:ribonucleoside binding"/>
    <property type="evidence" value="ECO:0007669"/>
    <property type="project" value="InterPro"/>
</dbReference>
<evidence type="ECO:0000256" key="1">
    <source>
        <dbReference type="ARBA" id="ARBA00012418"/>
    </source>
</evidence>
<accession>X1TIL1</accession>
<dbReference type="InterPro" id="IPR037033">
    <property type="entry name" value="DNA-dir_RNAP_su2_hyb_sf"/>
</dbReference>
<dbReference type="AlphaFoldDB" id="X1TIL1"/>
<evidence type="ECO:0000259" key="6">
    <source>
        <dbReference type="Pfam" id="PF00562"/>
    </source>
</evidence>
<proteinExistence type="predicted"/>
<keyword evidence="3" id="KW-0808">Transferase</keyword>
<comment type="caution">
    <text evidence="7">The sequence shown here is derived from an EMBL/GenBank/DDBJ whole genome shotgun (WGS) entry which is preliminary data.</text>
</comment>
<dbReference type="EMBL" id="BARW01008806">
    <property type="protein sequence ID" value="GAI87415.1"/>
    <property type="molecule type" value="Genomic_DNA"/>
</dbReference>
<dbReference type="GO" id="GO:0006351">
    <property type="term" value="P:DNA-templated transcription"/>
    <property type="evidence" value="ECO:0007669"/>
    <property type="project" value="InterPro"/>
</dbReference>
<organism evidence="7">
    <name type="scientific">marine sediment metagenome</name>
    <dbReference type="NCBI Taxonomy" id="412755"/>
    <lineage>
        <taxon>unclassified sequences</taxon>
        <taxon>metagenomes</taxon>
        <taxon>ecological metagenomes</taxon>
    </lineage>
</organism>
<dbReference type="PROSITE" id="PS01166">
    <property type="entry name" value="RNA_POL_BETA"/>
    <property type="match status" value="1"/>
</dbReference>
<dbReference type="InterPro" id="IPR007121">
    <property type="entry name" value="RNA_pol_bsu_CS"/>
</dbReference>
<reference evidence="7" key="1">
    <citation type="journal article" date="2014" name="Front. Microbiol.">
        <title>High frequency of phylogenetically diverse reductive dehalogenase-homologous genes in deep subseafloor sedimentary metagenomes.</title>
        <authorList>
            <person name="Kawai M."/>
            <person name="Futagami T."/>
            <person name="Toyoda A."/>
            <person name="Takaki Y."/>
            <person name="Nishi S."/>
            <person name="Hori S."/>
            <person name="Arai W."/>
            <person name="Tsubouchi T."/>
            <person name="Morono Y."/>
            <person name="Uchiyama I."/>
            <person name="Ito T."/>
            <person name="Fujiyama A."/>
            <person name="Inagaki F."/>
            <person name="Takami H."/>
        </authorList>
    </citation>
    <scope>NUCLEOTIDE SEQUENCE</scope>
    <source>
        <strain evidence="7">Expedition CK06-06</strain>
    </source>
</reference>